<proteinExistence type="predicted"/>
<dbReference type="OrthoDB" id="7868545at2"/>
<organism evidence="2 3">
    <name type="scientific">Pseudooceanicola nitratireducens</name>
    <dbReference type="NCBI Taxonomy" id="517719"/>
    <lineage>
        <taxon>Bacteria</taxon>
        <taxon>Pseudomonadati</taxon>
        <taxon>Pseudomonadota</taxon>
        <taxon>Alphaproteobacteria</taxon>
        <taxon>Rhodobacterales</taxon>
        <taxon>Paracoccaceae</taxon>
        <taxon>Pseudooceanicola</taxon>
    </lineage>
</organism>
<evidence type="ECO:0000256" key="1">
    <source>
        <dbReference type="SAM" id="MobiDB-lite"/>
    </source>
</evidence>
<dbReference type="AlphaFoldDB" id="A0A1I1LXJ4"/>
<sequence length="134" mass="14347">MFGVVLWSNGVSGKAVIWCEDQGDLAFMNMRDDLAEGTAEVSPGDLLRFELFTEESIRRARNVCVIETQHAPDLADALEGVDAVSRATQRQAAPSGQIVCEPATILPFPGGSVPNAHQAGSDKQQQRHMGAVLA</sequence>
<accession>A0A1I1LXJ4</accession>
<dbReference type="STRING" id="517719.SAMN05421762_2175"/>
<reference evidence="2 3" key="1">
    <citation type="submission" date="2016-10" db="EMBL/GenBank/DDBJ databases">
        <authorList>
            <person name="de Groot N.N."/>
        </authorList>
    </citation>
    <scope>NUCLEOTIDE SEQUENCE [LARGE SCALE GENOMIC DNA]</scope>
    <source>
        <strain evidence="2 3">DSM 29619</strain>
    </source>
</reference>
<dbReference type="Proteomes" id="UP000231644">
    <property type="component" value="Unassembled WGS sequence"/>
</dbReference>
<name>A0A1I1LXJ4_9RHOB</name>
<evidence type="ECO:0000313" key="2">
    <source>
        <dbReference type="EMBL" id="SFC77957.1"/>
    </source>
</evidence>
<gene>
    <name evidence="2" type="ORF">SAMN05421762_2175</name>
</gene>
<dbReference type="RefSeq" id="WP_093448313.1">
    <property type="nucleotide sequence ID" value="NZ_FNZG01000001.1"/>
</dbReference>
<feature type="region of interest" description="Disordered" evidence="1">
    <location>
        <begin position="110"/>
        <end position="134"/>
    </location>
</feature>
<evidence type="ECO:0000313" key="3">
    <source>
        <dbReference type="Proteomes" id="UP000231644"/>
    </source>
</evidence>
<evidence type="ECO:0008006" key="4">
    <source>
        <dbReference type="Google" id="ProtNLM"/>
    </source>
</evidence>
<dbReference type="EMBL" id="FOLX01000001">
    <property type="protein sequence ID" value="SFC77957.1"/>
    <property type="molecule type" value="Genomic_DNA"/>
</dbReference>
<protein>
    <recommendedName>
        <fullName evidence="4">Cold shock protein, CspA family</fullName>
    </recommendedName>
</protein>
<keyword evidence="3" id="KW-1185">Reference proteome</keyword>